<keyword evidence="2" id="KW-1185">Reference proteome</keyword>
<gene>
    <name evidence="1" type="ORF">GCM10009021_04150</name>
</gene>
<dbReference type="Proteomes" id="UP000608850">
    <property type="component" value="Unassembled WGS sequence"/>
</dbReference>
<reference evidence="1 2" key="1">
    <citation type="journal article" date="2019" name="Int. J. Syst. Evol. Microbiol.">
        <title>The Global Catalogue of Microorganisms (GCM) 10K type strain sequencing project: providing services to taxonomists for standard genome sequencing and annotation.</title>
        <authorList>
            <consortium name="The Broad Institute Genomics Platform"/>
            <consortium name="The Broad Institute Genome Sequencing Center for Infectious Disease"/>
            <person name="Wu L."/>
            <person name="Ma J."/>
        </authorList>
    </citation>
    <scope>NUCLEOTIDE SEQUENCE [LARGE SCALE GENOMIC DNA]</scope>
    <source>
        <strain evidence="1 2">JCM 16331</strain>
    </source>
</reference>
<sequence>MPASVAVSVYDGTETLDSSFSQTIGPGESAQFELNGFLSLYESSGGNVDLSLVANSSAGYAETSITRSVANANLDLLSISPTWQGSELQTVDFRVQNVGDVTGSFTATISVRGTEAGQASYQVDGGQTTTFTYGDGLASGYGPIYTVESGGDVPVEVTISSSSGSVSKTATKTFGDAEGSISDVDTTFIGRAGQDKSELSSVSFNVRNDGGIPLTYDSVEIELDGATRTDSATSTQPLATGSERTELTSFTDGIVVSDGSHDMTIRLTRDGETVASETTTVST</sequence>
<dbReference type="EMBL" id="BMOQ01000001">
    <property type="protein sequence ID" value="GGN08010.1"/>
    <property type="molecule type" value="Genomic_DNA"/>
</dbReference>
<evidence type="ECO:0000313" key="1">
    <source>
        <dbReference type="EMBL" id="GGN08010.1"/>
    </source>
</evidence>
<comment type="caution">
    <text evidence="1">The sequence shown here is derived from an EMBL/GenBank/DDBJ whole genome shotgun (WGS) entry which is preliminary data.</text>
</comment>
<organism evidence="1 2">
    <name type="scientific">Halarchaeum nitratireducens</name>
    <dbReference type="NCBI Taxonomy" id="489913"/>
    <lineage>
        <taxon>Archaea</taxon>
        <taxon>Methanobacteriati</taxon>
        <taxon>Methanobacteriota</taxon>
        <taxon>Stenosarchaea group</taxon>
        <taxon>Halobacteria</taxon>
        <taxon>Halobacteriales</taxon>
        <taxon>Halobacteriaceae</taxon>
    </lineage>
</organism>
<evidence type="ECO:0000313" key="2">
    <source>
        <dbReference type="Proteomes" id="UP000608850"/>
    </source>
</evidence>
<dbReference type="AlphaFoldDB" id="A0A830G8J0"/>
<accession>A0A830G8J0</accession>
<evidence type="ECO:0008006" key="3">
    <source>
        <dbReference type="Google" id="ProtNLM"/>
    </source>
</evidence>
<protein>
    <recommendedName>
        <fullName evidence="3">CARDB domain-containing protein</fullName>
    </recommendedName>
</protein>
<proteinExistence type="predicted"/>
<name>A0A830G8J0_9EURY</name>